<feature type="chain" id="PRO_5039517650" description="DUF4352 domain-containing protein" evidence="2">
    <location>
        <begin position="22"/>
        <end position="217"/>
    </location>
</feature>
<evidence type="ECO:0000256" key="2">
    <source>
        <dbReference type="SAM" id="SignalP"/>
    </source>
</evidence>
<evidence type="ECO:0000313" key="3">
    <source>
        <dbReference type="EMBL" id="PRZ15142.1"/>
    </source>
</evidence>
<dbReference type="PROSITE" id="PS51257">
    <property type="entry name" value="PROKAR_LIPOPROTEIN"/>
    <property type="match status" value="1"/>
</dbReference>
<dbReference type="Proteomes" id="UP000238217">
    <property type="component" value="Unassembled WGS sequence"/>
</dbReference>
<feature type="region of interest" description="Disordered" evidence="1">
    <location>
        <begin position="27"/>
        <end position="75"/>
    </location>
</feature>
<comment type="caution">
    <text evidence="3">The sequence shown here is derived from an EMBL/GenBank/DDBJ whole genome shotgun (WGS) entry which is preliminary data.</text>
</comment>
<dbReference type="EMBL" id="PVTY01000009">
    <property type="protein sequence ID" value="PRZ15142.1"/>
    <property type="molecule type" value="Genomic_DNA"/>
</dbReference>
<sequence length="217" mass="23381">MTHTRIGISMGALICAGALVAGCAGEGEPEPTATVTATETVTATPEPEPTEEADVEESASGDLGLNERGNLPMPQNSPQEFIDSASGERLLELAASEVHQDFTCNRASTIDPDGTFFAIDFSVEMTDSAVQHMENGFLLNPPHFELIDADGQVIGQEPTTHAANNCLRDEDRYPRSTVRAGSSASGPMIFETPVEAGILVYRDMYTGNYYEWEFDLN</sequence>
<dbReference type="AlphaFoldDB" id="A0A2T0YIW4"/>
<feature type="signal peptide" evidence="2">
    <location>
        <begin position="1"/>
        <end position="21"/>
    </location>
</feature>
<reference evidence="3 4" key="1">
    <citation type="submission" date="2018-03" db="EMBL/GenBank/DDBJ databases">
        <title>Comparative analysis of microorganisms from saline springs in Andes Mountain Range, Colombia.</title>
        <authorList>
            <person name="Rubin E."/>
        </authorList>
    </citation>
    <scope>NUCLEOTIDE SEQUENCE [LARGE SCALE GENOMIC DNA]</scope>
    <source>
        <strain evidence="3 4">CG 35</strain>
    </source>
</reference>
<organism evidence="3 4">
    <name type="scientific">Nesterenkonia sandarakina</name>
    <dbReference type="NCBI Taxonomy" id="272918"/>
    <lineage>
        <taxon>Bacteria</taxon>
        <taxon>Bacillati</taxon>
        <taxon>Actinomycetota</taxon>
        <taxon>Actinomycetes</taxon>
        <taxon>Micrococcales</taxon>
        <taxon>Micrococcaceae</taxon>
        <taxon>Nesterenkonia</taxon>
    </lineage>
</organism>
<proteinExistence type="predicted"/>
<evidence type="ECO:0008006" key="5">
    <source>
        <dbReference type="Google" id="ProtNLM"/>
    </source>
</evidence>
<accession>A0A2T0YIW4</accession>
<evidence type="ECO:0000313" key="4">
    <source>
        <dbReference type="Proteomes" id="UP000238217"/>
    </source>
</evidence>
<gene>
    <name evidence="3" type="ORF">BCL67_10963</name>
</gene>
<feature type="compositionally biased region" description="Low complexity" evidence="1">
    <location>
        <begin position="30"/>
        <end position="45"/>
    </location>
</feature>
<name>A0A2T0YIW4_9MICC</name>
<keyword evidence="4" id="KW-1185">Reference proteome</keyword>
<protein>
    <recommendedName>
        <fullName evidence="5">DUF4352 domain-containing protein</fullName>
    </recommendedName>
</protein>
<evidence type="ECO:0000256" key="1">
    <source>
        <dbReference type="SAM" id="MobiDB-lite"/>
    </source>
</evidence>
<dbReference type="RefSeq" id="WP_106123065.1">
    <property type="nucleotide sequence ID" value="NZ_PVTY01000009.1"/>
</dbReference>
<feature type="compositionally biased region" description="Acidic residues" evidence="1">
    <location>
        <begin position="48"/>
        <end position="59"/>
    </location>
</feature>
<keyword evidence="2" id="KW-0732">Signal</keyword>